<reference evidence="2 3" key="1">
    <citation type="submission" date="2024-01" db="EMBL/GenBank/DDBJ databases">
        <title>The genomes of 5 underutilized Papilionoideae crops provide insights into root nodulation and disease resistanc.</title>
        <authorList>
            <person name="Jiang F."/>
        </authorList>
    </citation>
    <scope>NUCLEOTIDE SEQUENCE [LARGE SCALE GENOMIC DNA]</scope>
    <source>
        <strain evidence="2">DUOXIRENSHENG_FW03</strain>
        <tissue evidence="2">Leaves</tissue>
    </source>
</reference>
<dbReference type="AlphaFoldDB" id="A0AAN9XLC9"/>
<feature type="region of interest" description="Disordered" evidence="1">
    <location>
        <begin position="47"/>
        <end position="78"/>
    </location>
</feature>
<evidence type="ECO:0000313" key="3">
    <source>
        <dbReference type="Proteomes" id="UP001386955"/>
    </source>
</evidence>
<keyword evidence="3" id="KW-1185">Reference proteome</keyword>
<evidence type="ECO:0000313" key="2">
    <source>
        <dbReference type="EMBL" id="KAK7396493.1"/>
    </source>
</evidence>
<name>A0AAN9XLC9_PSOTE</name>
<gene>
    <name evidence="2" type="ORF">VNO78_17537</name>
</gene>
<comment type="caution">
    <text evidence="2">The sequence shown here is derived from an EMBL/GenBank/DDBJ whole genome shotgun (WGS) entry which is preliminary data.</text>
</comment>
<proteinExistence type="predicted"/>
<dbReference type="EMBL" id="JAYMYS010000004">
    <property type="protein sequence ID" value="KAK7396493.1"/>
    <property type="molecule type" value="Genomic_DNA"/>
</dbReference>
<protein>
    <submittedName>
        <fullName evidence="2">Uncharacterized protein</fullName>
    </submittedName>
</protein>
<accession>A0AAN9XLC9</accession>
<evidence type="ECO:0000256" key="1">
    <source>
        <dbReference type="SAM" id="MobiDB-lite"/>
    </source>
</evidence>
<organism evidence="2 3">
    <name type="scientific">Psophocarpus tetragonolobus</name>
    <name type="common">Winged bean</name>
    <name type="synonym">Dolichos tetragonolobus</name>
    <dbReference type="NCBI Taxonomy" id="3891"/>
    <lineage>
        <taxon>Eukaryota</taxon>
        <taxon>Viridiplantae</taxon>
        <taxon>Streptophyta</taxon>
        <taxon>Embryophyta</taxon>
        <taxon>Tracheophyta</taxon>
        <taxon>Spermatophyta</taxon>
        <taxon>Magnoliopsida</taxon>
        <taxon>eudicotyledons</taxon>
        <taxon>Gunneridae</taxon>
        <taxon>Pentapetalae</taxon>
        <taxon>rosids</taxon>
        <taxon>fabids</taxon>
        <taxon>Fabales</taxon>
        <taxon>Fabaceae</taxon>
        <taxon>Papilionoideae</taxon>
        <taxon>50 kb inversion clade</taxon>
        <taxon>NPAAA clade</taxon>
        <taxon>indigoferoid/millettioid clade</taxon>
        <taxon>Phaseoleae</taxon>
        <taxon>Psophocarpus</taxon>
    </lineage>
</organism>
<sequence>MASMRIVSPVHDWSSVKLALDLGCCGHPPERGGDAAEERRELRLRRRPRQVEADNAIDTARGEDGRRRRVRHMPQGRSAAAAVSGQLLRCGGLRRVCAHGGEGVRML</sequence>
<dbReference type="Proteomes" id="UP001386955">
    <property type="component" value="Unassembled WGS sequence"/>
</dbReference>